<reference evidence="1" key="1">
    <citation type="submission" date="2020-04" db="EMBL/GenBank/DDBJ databases">
        <authorList>
            <person name="Zhang T."/>
        </authorList>
    </citation>
    <scope>NUCLEOTIDE SEQUENCE</scope>
    <source>
        <strain evidence="1">HKST-UBA13</strain>
    </source>
</reference>
<name>A0A955I9H3_9BACT</name>
<comment type="caution">
    <text evidence="1">The sequence shown here is derived from an EMBL/GenBank/DDBJ whole genome shotgun (WGS) entry which is preliminary data.</text>
</comment>
<gene>
    <name evidence="1" type="ORF">KC678_02665</name>
</gene>
<proteinExistence type="predicted"/>
<organism evidence="1 2">
    <name type="scientific">Candidatus Dojkabacteria bacterium</name>
    <dbReference type="NCBI Taxonomy" id="2099670"/>
    <lineage>
        <taxon>Bacteria</taxon>
        <taxon>Candidatus Dojkabacteria</taxon>
    </lineage>
</organism>
<evidence type="ECO:0000313" key="1">
    <source>
        <dbReference type="EMBL" id="MCA9381142.1"/>
    </source>
</evidence>
<dbReference type="EMBL" id="JAGQLJ010000051">
    <property type="protein sequence ID" value="MCA9381142.1"/>
    <property type="molecule type" value="Genomic_DNA"/>
</dbReference>
<sequence length="136" mass="15539">MRIRTSSIRNLEGFLGASTVTIETHDNQIIDVTGPEGKPDVVKYWNFIKPEIETRIGAMDYGPILCDNKTHLGAEIKGYYYSGYHSSETYQIKIAFIDNLRQKVQEQSNRIPTDQRENYNATLEVIESLLPKEVEA</sequence>
<accession>A0A955I9H3</accession>
<protein>
    <submittedName>
        <fullName evidence="1">Uncharacterized protein</fullName>
    </submittedName>
</protein>
<reference evidence="1" key="2">
    <citation type="journal article" date="2021" name="Microbiome">
        <title>Successional dynamics and alternative stable states in a saline activated sludge microbial community over 9 years.</title>
        <authorList>
            <person name="Wang Y."/>
            <person name="Ye J."/>
            <person name="Ju F."/>
            <person name="Liu L."/>
            <person name="Boyd J.A."/>
            <person name="Deng Y."/>
            <person name="Parks D.H."/>
            <person name="Jiang X."/>
            <person name="Yin X."/>
            <person name="Woodcroft B.J."/>
            <person name="Tyson G.W."/>
            <person name="Hugenholtz P."/>
            <person name="Polz M.F."/>
            <person name="Zhang T."/>
        </authorList>
    </citation>
    <scope>NUCLEOTIDE SEQUENCE</scope>
    <source>
        <strain evidence="1">HKST-UBA13</strain>
    </source>
</reference>
<evidence type="ECO:0000313" key="2">
    <source>
        <dbReference type="Proteomes" id="UP000775877"/>
    </source>
</evidence>
<dbReference type="AlphaFoldDB" id="A0A955I9H3"/>
<dbReference type="Proteomes" id="UP000775877">
    <property type="component" value="Unassembled WGS sequence"/>
</dbReference>